<reference evidence="1 2" key="1">
    <citation type="submission" date="2020-10" db="EMBL/GenBank/DDBJ databases">
        <authorList>
            <person name="Castelo-Branco R."/>
            <person name="Eusebio N."/>
            <person name="Adriana R."/>
            <person name="Vieira A."/>
            <person name="Brugerolle De Fraissinette N."/>
            <person name="Rezende De Castro R."/>
            <person name="Schneider M.P."/>
            <person name="Vasconcelos V."/>
            <person name="Leao P.N."/>
        </authorList>
    </citation>
    <scope>NUCLEOTIDE SEQUENCE [LARGE SCALE GENOMIC DNA]</scope>
    <source>
        <strain evidence="1 2">LEGE 06123</strain>
    </source>
</reference>
<evidence type="ECO:0000313" key="2">
    <source>
        <dbReference type="Proteomes" id="UP000651156"/>
    </source>
</evidence>
<evidence type="ECO:0000313" key="1">
    <source>
        <dbReference type="EMBL" id="MBE9191809.1"/>
    </source>
</evidence>
<sequence length="46" mass="5574">MHHPDFSKWLTTAYLLAYQVDEDELTTLAGRKGWRQRLQDKLKRTR</sequence>
<name>A0ABR9UU64_9CHRO</name>
<dbReference type="EMBL" id="JADEWN010000040">
    <property type="protein sequence ID" value="MBE9191809.1"/>
    <property type="molecule type" value="Genomic_DNA"/>
</dbReference>
<keyword evidence="2" id="KW-1185">Reference proteome</keyword>
<comment type="caution">
    <text evidence="1">The sequence shown here is derived from an EMBL/GenBank/DDBJ whole genome shotgun (WGS) entry which is preliminary data.</text>
</comment>
<organism evidence="1 2">
    <name type="scientific">Gloeocapsopsis crepidinum LEGE 06123</name>
    <dbReference type="NCBI Taxonomy" id="588587"/>
    <lineage>
        <taxon>Bacteria</taxon>
        <taxon>Bacillati</taxon>
        <taxon>Cyanobacteriota</taxon>
        <taxon>Cyanophyceae</taxon>
        <taxon>Oscillatoriophycideae</taxon>
        <taxon>Chroococcales</taxon>
        <taxon>Chroococcaceae</taxon>
        <taxon>Gloeocapsopsis</taxon>
    </lineage>
</organism>
<dbReference type="RefSeq" id="WP_193932994.1">
    <property type="nucleotide sequence ID" value="NZ_CAWPMZ010000073.1"/>
</dbReference>
<accession>A0ABR9UU64</accession>
<protein>
    <submittedName>
        <fullName evidence="1">Uncharacterized protein</fullName>
    </submittedName>
</protein>
<proteinExistence type="predicted"/>
<gene>
    <name evidence="1" type="ORF">IQ230_15915</name>
</gene>
<dbReference type="Proteomes" id="UP000651156">
    <property type="component" value="Unassembled WGS sequence"/>
</dbReference>